<evidence type="ECO:0000313" key="2">
    <source>
        <dbReference type="Proteomes" id="UP000073492"/>
    </source>
</evidence>
<sequence length="306" mass="34994">MWWNAHRKIDVQREPQPAMESFHSTMDVATQSTILEPAPARQMTLDEVMAQLWIASNDTHYPSQPFRFKDLPRELRDIIYEHLVHREKVLLKVKEYNAMYIAVQDAPVYAMLNVGPEFSNEYIESTIRRSKLIGEDCGDRVPRKLDLPPDVSFKHIGSAEFKLMAICCCDDIGTEECNILDDIQSHRAWLTDLAPQLVDVQRVEISVLVSFSAGWKNVMHKGQKWPGDSDVLRESCEELGKLARDVLDLGVPIEKIKVFCHVRPENLRVYQARYHQVEFADGFGTWTRERGWIGGSEGPTNGSNAP</sequence>
<name>A0A139IH90_9PEZI</name>
<dbReference type="OrthoDB" id="5314997at2759"/>
<gene>
    <name evidence="1" type="ORF">AC579_10547</name>
</gene>
<dbReference type="AlphaFoldDB" id="A0A139IH90"/>
<keyword evidence="2" id="KW-1185">Reference proteome</keyword>
<evidence type="ECO:0000313" key="1">
    <source>
        <dbReference type="EMBL" id="KXT14064.1"/>
    </source>
</evidence>
<reference evidence="1 2" key="1">
    <citation type="submission" date="2015-07" db="EMBL/GenBank/DDBJ databases">
        <title>Comparative genomics of the Sigatoka disease complex on banana suggests a link between parallel evolutionary changes in Pseudocercospora fijiensis and Pseudocercospora eumusae and increased virulence on the banana host.</title>
        <authorList>
            <person name="Chang T.-C."/>
            <person name="Salvucci A."/>
            <person name="Crous P.W."/>
            <person name="Stergiopoulos I."/>
        </authorList>
    </citation>
    <scope>NUCLEOTIDE SEQUENCE [LARGE SCALE GENOMIC DNA]</scope>
    <source>
        <strain evidence="1 2">CBS 116634</strain>
    </source>
</reference>
<accession>A0A139IH90</accession>
<dbReference type="Proteomes" id="UP000073492">
    <property type="component" value="Unassembled WGS sequence"/>
</dbReference>
<protein>
    <submittedName>
        <fullName evidence="1">Uncharacterized protein</fullName>
    </submittedName>
</protein>
<proteinExistence type="predicted"/>
<comment type="caution">
    <text evidence="1">The sequence shown here is derived from an EMBL/GenBank/DDBJ whole genome shotgun (WGS) entry which is preliminary data.</text>
</comment>
<organism evidence="1 2">
    <name type="scientific">Pseudocercospora musae</name>
    <dbReference type="NCBI Taxonomy" id="113226"/>
    <lineage>
        <taxon>Eukaryota</taxon>
        <taxon>Fungi</taxon>
        <taxon>Dikarya</taxon>
        <taxon>Ascomycota</taxon>
        <taxon>Pezizomycotina</taxon>
        <taxon>Dothideomycetes</taxon>
        <taxon>Dothideomycetidae</taxon>
        <taxon>Mycosphaerellales</taxon>
        <taxon>Mycosphaerellaceae</taxon>
        <taxon>Pseudocercospora</taxon>
    </lineage>
</organism>
<dbReference type="EMBL" id="LFZO01000095">
    <property type="protein sequence ID" value="KXT14064.1"/>
    <property type="molecule type" value="Genomic_DNA"/>
</dbReference>